<organism evidence="2 3">
    <name type="scientific">Albula glossodonta</name>
    <name type="common">roundjaw bonefish</name>
    <dbReference type="NCBI Taxonomy" id="121402"/>
    <lineage>
        <taxon>Eukaryota</taxon>
        <taxon>Metazoa</taxon>
        <taxon>Chordata</taxon>
        <taxon>Craniata</taxon>
        <taxon>Vertebrata</taxon>
        <taxon>Euteleostomi</taxon>
        <taxon>Actinopterygii</taxon>
        <taxon>Neopterygii</taxon>
        <taxon>Teleostei</taxon>
        <taxon>Albuliformes</taxon>
        <taxon>Albulidae</taxon>
        <taxon>Albula</taxon>
    </lineage>
</organism>
<protein>
    <recommendedName>
        <fullName evidence="1">Vitellogenin domain-containing protein</fullName>
    </recommendedName>
</protein>
<dbReference type="AlphaFoldDB" id="A0A8T2PM01"/>
<feature type="domain" description="Vitellogenin" evidence="1">
    <location>
        <begin position="2"/>
        <end position="99"/>
    </location>
</feature>
<comment type="caution">
    <text evidence="2">The sequence shown here is derived from an EMBL/GenBank/DDBJ whole genome shotgun (WGS) entry which is preliminary data.</text>
</comment>
<sequence length="99" mass="11541">MVLVKVKEPHGSFPDLEFQKRGPIQYQFASDLTSTILSKVQNLEAEAINILQQLVLKNVEKVHDDAPNQFNKLIHLLRRCTYDNINGVWKQYANTQQYR</sequence>
<keyword evidence="3" id="KW-1185">Reference proteome</keyword>
<name>A0A8T2PM01_9TELE</name>
<dbReference type="Gene3D" id="1.25.10.20">
    <property type="entry name" value="Vitellinogen, superhelical"/>
    <property type="match status" value="1"/>
</dbReference>
<evidence type="ECO:0000259" key="1">
    <source>
        <dbReference type="Pfam" id="PF01347"/>
    </source>
</evidence>
<dbReference type="InterPro" id="IPR011030">
    <property type="entry name" value="Lipovitellin_superhlx_dom"/>
</dbReference>
<gene>
    <name evidence="2" type="ORF">JZ751_024787</name>
</gene>
<evidence type="ECO:0000313" key="2">
    <source>
        <dbReference type="EMBL" id="KAG9350898.1"/>
    </source>
</evidence>
<proteinExistence type="predicted"/>
<reference evidence="2" key="1">
    <citation type="thesis" date="2021" institute="BYU ScholarsArchive" country="Provo, UT, USA">
        <title>Applications of and Algorithms for Genome Assembly and Genomic Analyses with an Emphasis on Marine Teleosts.</title>
        <authorList>
            <person name="Pickett B.D."/>
        </authorList>
    </citation>
    <scope>NUCLEOTIDE SEQUENCE</scope>
    <source>
        <strain evidence="2">HI-2016</strain>
    </source>
</reference>
<dbReference type="Pfam" id="PF01347">
    <property type="entry name" value="Vitellogenin_N"/>
    <property type="match status" value="1"/>
</dbReference>
<dbReference type="Proteomes" id="UP000824540">
    <property type="component" value="Unassembled WGS sequence"/>
</dbReference>
<evidence type="ECO:0000313" key="3">
    <source>
        <dbReference type="Proteomes" id="UP000824540"/>
    </source>
</evidence>
<dbReference type="EMBL" id="JAFBMS010000007">
    <property type="protein sequence ID" value="KAG9350898.1"/>
    <property type="molecule type" value="Genomic_DNA"/>
</dbReference>
<dbReference type="InterPro" id="IPR001747">
    <property type="entry name" value="Vitellogenin_N"/>
</dbReference>
<dbReference type="SUPFAM" id="SSF48431">
    <property type="entry name" value="Lipovitellin-phosvitin complex, superhelical domain"/>
    <property type="match status" value="1"/>
</dbReference>
<accession>A0A8T2PM01</accession>
<dbReference type="GO" id="GO:0005319">
    <property type="term" value="F:lipid transporter activity"/>
    <property type="evidence" value="ECO:0007669"/>
    <property type="project" value="InterPro"/>
</dbReference>